<dbReference type="Proteomes" id="UP001176940">
    <property type="component" value="Unassembled WGS sequence"/>
</dbReference>
<protein>
    <recommendedName>
        <fullName evidence="7">Orange domain-containing protein</fullName>
    </recommendedName>
</protein>
<dbReference type="PROSITE" id="PS51054">
    <property type="entry name" value="ORANGE"/>
    <property type="match status" value="1"/>
</dbReference>
<keyword evidence="3" id="KW-0805">Transcription regulation</keyword>
<evidence type="ECO:0000256" key="6">
    <source>
        <dbReference type="SAM" id="MobiDB-lite"/>
    </source>
</evidence>
<comment type="subcellular location">
    <subcellularLocation>
        <location evidence="1">Nucleus</location>
    </subcellularLocation>
</comment>
<feature type="compositionally biased region" description="Basic and acidic residues" evidence="6">
    <location>
        <begin position="39"/>
        <end position="58"/>
    </location>
</feature>
<feature type="compositionally biased region" description="Basic and acidic residues" evidence="6">
    <location>
        <begin position="1"/>
        <end position="28"/>
    </location>
</feature>
<comment type="caution">
    <text evidence="8">The sequence shown here is derived from an EMBL/GenBank/DDBJ whole genome shotgun (WGS) entry which is preliminary data.</text>
</comment>
<evidence type="ECO:0000259" key="7">
    <source>
        <dbReference type="PROSITE" id="PS51054"/>
    </source>
</evidence>
<dbReference type="InterPro" id="IPR050370">
    <property type="entry name" value="HES_HEY"/>
</dbReference>
<feature type="compositionally biased region" description="Basic and acidic residues" evidence="6">
    <location>
        <begin position="72"/>
        <end position="99"/>
    </location>
</feature>
<name>A0ABN9MM57_9NEOB</name>
<dbReference type="SMART" id="SM00511">
    <property type="entry name" value="ORANGE"/>
    <property type="match status" value="1"/>
</dbReference>
<feature type="compositionally biased region" description="Polar residues" evidence="6">
    <location>
        <begin position="193"/>
        <end position="219"/>
    </location>
</feature>
<evidence type="ECO:0000256" key="5">
    <source>
        <dbReference type="ARBA" id="ARBA00023242"/>
    </source>
</evidence>
<dbReference type="PANTHER" id="PTHR10985">
    <property type="entry name" value="BASIC HELIX-LOOP-HELIX TRANSCRIPTION FACTOR, HES-RELATED"/>
    <property type="match status" value="1"/>
</dbReference>
<dbReference type="EMBL" id="CAUEEQ010078638">
    <property type="protein sequence ID" value="CAJ0967836.1"/>
    <property type="molecule type" value="Genomic_DNA"/>
</dbReference>
<keyword evidence="2" id="KW-0217">Developmental protein</keyword>
<evidence type="ECO:0000313" key="9">
    <source>
        <dbReference type="Proteomes" id="UP001176940"/>
    </source>
</evidence>
<evidence type="ECO:0000256" key="1">
    <source>
        <dbReference type="ARBA" id="ARBA00004123"/>
    </source>
</evidence>
<keyword evidence="5" id="KW-0539">Nucleus</keyword>
<keyword evidence="4" id="KW-0804">Transcription</keyword>
<keyword evidence="9" id="KW-1185">Reference proteome</keyword>
<feature type="domain" description="Orange" evidence="7">
    <location>
        <begin position="134"/>
        <end position="164"/>
    </location>
</feature>
<feature type="region of interest" description="Disordered" evidence="6">
    <location>
        <begin position="185"/>
        <end position="251"/>
    </location>
</feature>
<dbReference type="InterPro" id="IPR003650">
    <property type="entry name" value="Orange_dom"/>
</dbReference>
<evidence type="ECO:0000256" key="3">
    <source>
        <dbReference type="ARBA" id="ARBA00023015"/>
    </source>
</evidence>
<reference evidence="8" key="1">
    <citation type="submission" date="2023-07" db="EMBL/GenBank/DDBJ databases">
        <authorList>
            <person name="Stuckert A."/>
        </authorList>
    </citation>
    <scope>NUCLEOTIDE SEQUENCE</scope>
</reference>
<feature type="region of interest" description="Disordered" evidence="6">
    <location>
        <begin position="1"/>
        <end position="99"/>
    </location>
</feature>
<sequence length="251" mass="28136">MSEHRTDTRTTETEKTQSRIGGDKEEARLNTGHIRKNHRADAEKKEDGSRHDGTKPAFHDLPGGLAMGEARPLTRHDPRKRDGDAPRAGDGQKLRNPKMEKADILELTVIYVQNVTRMKTHEPQRWVSPAEKFYLSGFRDCLDRTEDFIQDISPAAKARILDELQTHLQHRLRFPKQLNLCSQARRREDDLSSEGNVSPNSTGGSASPYSPSVNGSENCSPPSWVSSSPASSGGFQNDPNPNSTFVWRPWP</sequence>
<accession>A0ABN9MM57</accession>
<evidence type="ECO:0000313" key="8">
    <source>
        <dbReference type="EMBL" id="CAJ0967836.1"/>
    </source>
</evidence>
<feature type="compositionally biased region" description="Polar residues" evidence="6">
    <location>
        <begin position="233"/>
        <end position="245"/>
    </location>
</feature>
<evidence type="ECO:0000256" key="2">
    <source>
        <dbReference type="ARBA" id="ARBA00022473"/>
    </source>
</evidence>
<gene>
    <name evidence="8" type="ORF">RIMI_LOCUS22533960</name>
</gene>
<evidence type="ECO:0000256" key="4">
    <source>
        <dbReference type="ARBA" id="ARBA00023163"/>
    </source>
</evidence>
<proteinExistence type="predicted"/>
<organism evidence="8 9">
    <name type="scientific">Ranitomeya imitator</name>
    <name type="common">mimic poison frog</name>
    <dbReference type="NCBI Taxonomy" id="111125"/>
    <lineage>
        <taxon>Eukaryota</taxon>
        <taxon>Metazoa</taxon>
        <taxon>Chordata</taxon>
        <taxon>Craniata</taxon>
        <taxon>Vertebrata</taxon>
        <taxon>Euteleostomi</taxon>
        <taxon>Amphibia</taxon>
        <taxon>Batrachia</taxon>
        <taxon>Anura</taxon>
        <taxon>Neobatrachia</taxon>
        <taxon>Hyloidea</taxon>
        <taxon>Dendrobatidae</taxon>
        <taxon>Dendrobatinae</taxon>
        <taxon>Ranitomeya</taxon>
    </lineage>
</organism>
<feature type="compositionally biased region" description="Low complexity" evidence="6">
    <location>
        <begin position="220"/>
        <end position="232"/>
    </location>
</feature>